<accession>A0A395XCY1</accession>
<dbReference type="Proteomes" id="UP000265970">
    <property type="component" value="Unassembled WGS sequence"/>
</dbReference>
<dbReference type="EMBL" id="QRZV01000004">
    <property type="protein sequence ID" value="RGW08554.1"/>
    <property type="molecule type" value="Genomic_DNA"/>
</dbReference>
<proteinExistence type="predicted"/>
<evidence type="ECO:0000313" key="2">
    <source>
        <dbReference type="Proteomes" id="UP000265970"/>
    </source>
</evidence>
<dbReference type="AlphaFoldDB" id="A0A395XCY1"/>
<gene>
    <name evidence="1" type="ORF">DWV92_06860</name>
</gene>
<dbReference type="RefSeq" id="WP_118239430.1">
    <property type="nucleotide sequence ID" value="NZ_JAIZGR010000034.1"/>
</dbReference>
<name>A0A395XCY1_9BIFI</name>
<evidence type="ECO:0008006" key="3">
    <source>
        <dbReference type="Google" id="ProtNLM"/>
    </source>
</evidence>
<protein>
    <recommendedName>
        <fullName evidence="3">Lipoprotein</fullName>
    </recommendedName>
</protein>
<dbReference type="PROSITE" id="PS51257">
    <property type="entry name" value="PROKAR_LIPOPROTEIN"/>
    <property type="match status" value="1"/>
</dbReference>
<organism evidence="1 2">
    <name type="scientific">Bifidobacterium pseudolongum</name>
    <dbReference type="NCBI Taxonomy" id="1694"/>
    <lineage>
        <taxon>Bacteria</taxon>
        <taxon>Bacillati</taxon>
        <taxon>Actinomycetota</taxon>
        <taxon>Actinomycetes</taxon>
        <taxon>Bifidobacteriales</taxon>
        <taxon>Bifidobacteriaceae</taxon>
        <taxon>Bifidobacterium</taxon>
    </lineage>
</organism>
<evidence type="ECO:0000313" key="1">
    <source>
        <dbReference type="EMBL" id="RGW08554.1"/>
    </source>
</evidence>
<sequence>MNHVQRLAAATLAVLTVITLGGCVLESDDPNEGTDLYYKEFTTKDGRRIPCAVYRGYSSAGLSCDWEHPTDGKETK</sequence>
<reference evidence="1 2" key="1">
    <citation type="submission" date="2018-08" db="EMBL/GenBank/DDBJ databases">
        <title>A genome reference for cultivated species of the human gut microbiota.</title>
        <authorList>
            <person name="Zou Y."/>
            <person name="Xue W."/>
            <person name="Luo G."/>
        </authorList>
    </citation>
    <scope>NUCLEOTIDE SEQUENCE [LARGE SCALE GENOMIC DNA]</scope>
    <source>
        <strain evidence="1 2">AF13-3LB</strain>
    </source>
</reference>
<comment type="caution">
    <text evidence="1">The sequence shown here is derived from an EMBL/GenBank/DDBJ whole genome shotgun (WGS) entry which is preliminary data.</text>
</comment>